<feature type="transmembrane region" description="Helical" evidence="1">
    <location>
        <begin position="136"/>
        <end position="156"/>
    </location>
</feature>
<organism evidence="2 3">
    <name type="scientific">Tunturiibacter lichenicola</name>
    <dbReference type="NCBI Taxonomy" id="2051959"/>
    <lineage>
        <taxon>Bacteria</taxon>
        <taxon>Pseudomonadati</taxon>
        <taxon>Acidobacteriota</taxon>
        <taxon>Terriglobia</taxon>
        <taxon>Terriglobales</taxon>
        <taxon>Acidobacteriaceae</taxon>
        <taxon>Tunturiibacter</taxon>
    </lineage>
</organism>
<evidence type="ECO:0000256" key="1">
    <source>
        <dbReference type="SAM" id="Phobius"/>
    </source>
</evidence>
<keyword evidence="1" id="KW-1133">Transmembrane helix</keyword>
<keyword evidence="1" id="KW-0472">Membrane</keyword>
<dbReference type="Proteomes" id="UP000534186">
    <property type="component" value="Unassembled WGS sequence"/>
</dbReference>
<accession>A0A7Y9NME7</accession>
<feature type="transmembrane region" description="Helical" evidence="1">
    <location>
        <begin position="17"/>
        <end position="38"/>
    </location>
</feature>
<dbReference type="EMBL" id="JACCCV010000001">
    <property type="protein sequence ID" value="NYF51443.1"/>
    <property type="molecule type" value="Genomic_DNA"/>
</dbReference>
<sequence>MNHSLRSKQWLGIDRDLWLTGVLVVGSILSGLITVLLYKVPKPAAALMWTLACLAVGSLLGFVFGIPRAATGSATDAPQSHAGLSANTNIEQISDWLTKLLVGVGLVELKDLPHGLGTASHFVAAGMGDDSHLVPFAAALLVFFLVEGFLGGYLVTRTFFQRVFERSDLDLNDSGQRLS</sequence>
<name>A0A7Y9NME7_9BACT</name>
<gene>
    <name evidence="2" type="ORF">HDF12_001808</name>
</gene>
<dbReference type="AlphaFoldDB" id="A0A7Y9NME7"/>
<reference evidence="2 3" key="1">
    <citation type="submission" date="2020-07" db="EMBL/GenBank/DDBJ databases">
        <title>Genomic Encyclopedia of Type Strains, Phase IV (KMG-V): Genome sequencing to study the core and pangenomes of soil and plant-associated prokaryotes.</title>
        <authorList>
            <person name="Whitman W."/>
        </authorList>
    </citation>
    <scope>NUCLEOTIDE SEQUENCE [LARGE SCALE GENOMIC DNA]</scope>
    <source>
        <strain evidence="2 3">M8UP30</strain>
    </source>
</reference>
<proteinExistence type="predicted"/>
<protein>
    <submittedName>
        <fullName evidence="2">Uncharacterized protein YneF (UPF0154 family)</fullName>
    </submittedName>
</protein>
<evidence type="ECO:0000313" key="2">
    <source>
        <dbReference type="EMBL" id="NYF51443.1"/>
    </source>
</evidence>
<evidence type="ECO:0000313" key="3">
    <source>
        <dbReference type="Proteomes" id="UP000534186"/>
    </source>
</evidence>
<feature type="transmembrane region" description="Helical" evidence="1">
    <location>
        <begin position="45"/>
        <end position="66"/>
    </location>
</feature>
<comment type="caution">
    <text evidence="2">The sequence shown here is derived from an EMBL/GenBank/DDBJ whole genome shotgun (WGS) entry which is preliminary data.</text>
</comment>
<keyword evidence="1" id="KW-0812">Transmembrane</keyword>